<feature type="transmembrane region" description="Helical" evidence="1">
    <location>
        <begin position="6"/>
        <end position="26"/>
    </location>
</feature>
<protein>
    <submittedName>
        <fullName evidence="2">Uncharacterized protein</fullName>
    </submittedName>
</protein>
<evidence type="ECO:0000313" key="2">
    <source>
        <dbReference type="EMBL" id="KAG2646143.1"/>
    </source>
</evidence>
<keyword evidence="1" id="KW-0812">Transmembrane</keyword>
<gene>
    <name evidence="2" type="ORF">PVAP13_2KG489205</name>
</gene>
<reference evidence="2" key="1">
    <citation type="submission" date="2020-05" db="EMBL/GenBank/DDBJ databases">
        <title>WGS assembly of Panicum virgatum.</title>
        <authorList>
            <person name="Lovell J.T."/>
            <person name="Jenkins J."/>
            <person name="Shu S."/>
            <person name="Juenger T.E."/>
            <person name="Schmutz J."/>
        </authorList>
    </citation>
    <scope>NUCLEOTIDE SEQUENCE</scope>
    <source>
        <strain evidence="2">AP13</strain>
    </source>
</reference>
<keyword evidence="1" id="KW-1133">Transmembrane helix</keyword>
<name>A0A8T0WNF4_PANVG</name>
<comment type="caution">
    <text evidence="2">The sequence shown here is derived from an EMBL/GenBank/DDBJ whole genome shotgun (WGS) entry which is preliminary data.</text>
</comment>
<dbReference type="EMBL" id="CM029039">
    <property type="protein sequence ID" value="KAG2646143.1"/>
    <property type="molecule type" value="Genomic_DNA"/>
</dbReference>
<proteinExistence type="predicted"/>
<dbReference type="Proteomes" id="UP000823388">
    <property type="component" value="Chromosome 2K"/>
</dbReference>
<keyword evidence="3" id="KW-1185">Reference proteome</keyword>
<dbReference type="AlphaFoldDB" id="A0A8T0WNF4"/>
<evidence type="ECO:0000256" key="1">
    <source>
        <dbReference type="SAM" id="Phobius"/>
    </source>
</evidence>
<organism evidence="2 3">
    <name type="scientific">Panicum virgatum</name>
    <name type="common">Blackwell switchgrass</name>
    <dbReference type="NCBI Taxonomy" id="38727"/>
    <lineage>
        <taxon>Eukaryota</taxon>
        <taxon>Viridiplantae</taxon>
        <taxon>Streptophyta</taxon>
        <taxon>Embryophyta</taxon>
        <taxon>Tracheophyta</taxon>
        <taxon>Spermatophyta</taxon>
        <taxon>Magnoliopsida</taxon>
        <taxon>Liliopsida</taxon>
        <taxon>Poales</taxon>
        <taxon>Poaceae</taxon>
        <taxon>PACMAD clade</taxon>
        <taxon>Panicoideae</taxon>
        <taxon>Panicodae</taxon>
        <taxon>Paniceae</taxon>
        <taxon>Panicinae</taxon>
        <taxon>Panicum</taxon>
        <taxon>Panicum sect. Hiantes</taxon>
    </lineage>
</organism>
<evidence type="ECO:0000313" key="3">
    <source>
        <dbReference type="Proteomes" id="UP000823388"/>
    </source>
</evidence>
<accession>A0A8T0WNF4</accession>
<keyword evidence="1" id="KW-0472">Membrane</keyword>
<sequence length="42" mass="4518">MIGAAQIVPSIVVMLLLPCIFSWCGLRRGSLPGSVSYHMILS</sequence>